<keyword evidence="8 13" id="KW-1133">Transmembrane helix</keyword>
<dbReference type="Proteomes" id="UP000014760">
    <property type="component" value="Unassembled WGS sequence"/>
</dbReference>
<dbReference type="Pfam" id="PF00028">
    <property type="entry name" value="Cadherin"/>
    <property type="match status" value="6"/>
</dbReference>
<keyword evidence="5" id="KW-0677">Repeat</keyword>
<protein>
    <recommendedName>
        <fullName evidence="15">Cadherin domain-containing protein</fullName>
    </recommendedName>
</protein>
<reference evidence="17" key="3">
    <citation type="submission" date="2015-06" db="UniProtKB">
        <authorList>
            <consortium name="EnsemblMetazoa"/>
        </authorList>
    </citation>
    <scope>IDENTIFICATION</scope>
</reference>
<keyword evidence="2" id="KW-1003">Cell membrane</keyword>
<evidence type="ECO:0000313" key="18">
    <source>
        <dbReference type="Proteomes" id="UP000014760"/>
    </source>
</evidence>
<feature type="domain" description="Cadherin" evidence="15">
    <location>
        <begin position="29"/>
        <end position="133"/>
    </location>
</feature>
<dbReference type="FunFam" id="2.60.40.60:FF:000002">
    <property type="entry name" value="Protocadherin alpha 2"/>
    <property type="match status" value="1"/>
</dbReference>
<dbReference type="FunFam" id="2.60.40.60:FF:000020">
    <property type="entry name" value="Dachsous cadherin-related 1b"/>
    <property type="match status" value="1"/>
</dbReference>
<dbReference type="CDD" id="cd11304">
    <property type="entry name" value="Cadherin_repeat"/>
    <property type="match status" value="7"/>
</dbReference>
<keyword evidence="18" id="KW-1185">Reference proteome</keyword>
<evidence type="ECO:0000256" key="10">
    <source>
        <dbReference type="ARBA" id="ARBA00023180"/>
    </source>
</evidence>
<dbReference type="Gene3D" id="2.60.40.60">
    <property type="entry name" value="Cadherins"/>
    <property type="match status" value="7"/>
</dbReference>
<feature type="transmembrane region" description="Helical" evidence="13">
    <location>
        <begin position="795"/>
        <end position="820"/>
    </location>
</feature>
<keyword evidence="4 14" id="KW-0732">Signal</keyword>
<dbReference type="OrthoDB" id="6252479at2759"/>
<dbReference type="FunFam" id="2.60.40.60:FF:000116">
    <property type="entry name" value="Dachsous cadherin-related 2"/>
    <property type="match status" value="1"/>
</dbReference>
<keyword evidence="7" id="KW-0130">Cell adhesion</keyword>
<feature type="domain" description="Cadherin" evidence="15">
    <location>
        <begin position="464"/>
        <end position="568"/>
    </location>
</feature>
<evidence type="ECO:0000256" key="7">
    <source>
        <dbReference type="ARBA" id="ARBA00022889"/>
    </source>
</evidence>
<evidence type="ECO:0000256" key="11">
    <source>
        <dbReference type="PROSITE-ProRule" id="PRU00043"/>
    </source>
</evidence>
<dbReference type="FunFam" id="2.60.40.60:FF:000007">
    <property type="entry name" value="Protocadherin alpha 2"/>
    <property type="match status" value="1"/>
</dbReference>
<evidence type="ECO:0000259" key="15">
    <source>
        <dbReference type="PROSITE" id="PS50268"/>
    </source>
</evidence>
<evidence type="ECO:0000256" key="6">
    <source>
        <dbReference type="ARBA" id="ARBA00022837"/>
    </source>
</evidence>
<feature type="region of interest" description="Disordered" evidence="12">
    <location>
        <begin position="849"/>
        <end position="871"/>
    </location>
</feature>
<keyword evidence="10" id="KW-0325">Glycoprotein</keyword>
<evidence type="ECO:0000256" key="3">
    <source>
        <dbReference type="ARBA" id="ARBA00022692"/>
    </source>
</evidence>
<evidence type="ECO:0000256" key="4">
    <source>
        <dbReference type="ARBA" id="ARBA00022729"/>
    </source>
</evidence>
<dbReference type="PANTHER" id="PTHR24028">
    <property type="entry name" value="CADHERIN-87A"/>
    <property type="match status" value="1"/>
</dbReference>
<dbReference type="GO" id="GO:0007156">
    <property type="term" value="P:homophilic cell adhesion via plasma membrane adhesion molecules"/>
    <property type="evidence" value="ECO:0007669"/>
    <property type="project" value="InterPro"/>
</dbReference>
<dbReference type="EMBL" id="KB292835">
    <property type="protein sequence ID" value="ELU16902.1"/>
    <property type="molecule type" value="Genomic_DNA"/>
</dbReference>
<dbReference type="InterPro" id="IPR020894">
    <property type="entry name" value="Cadherin_CS"/>
</dbReference>
<dbReference type="InterPro" id="IPR013164">
    <property type="entry name" value="Cadherin_N"/>
</dbReference>
<evidence type="ECO:0000256" key="13">
    <source>
        <dbReference type="SAM" id="Phobius"/>
    </source>
</evidence>
<sequence>MRSFLDIALLPLLLISGLSSPGRGQLHYEVKEEVAIGSLIADIVLDAKLTQKYDSQTLGALRYQFLTRPTANLTVDNRTGMITTNGRLDRDALCPSADICSVPLDIAIQPVKYFQIIKATVDITDINDNDPVFPDPVMTFEVLESAQPGTIAFAVSEAEDVDNQSNSVQSYELLTKGSDAWRLKVDEHPDGARDVRIVLTETLDREAIPEFHLEIIAYDGGSSPRSGTASIVILVEDANDNVPVFEQTSYEVSIDENIPLMTTVIQLTAFDADSGTNSDITYSMSSRSEKQFGHLFGVNDSTGQVYVKGPVDYEVGSAYNLNIIARDNGPGSIPTSANLLINIRDLNDHYPHLTINTLSARDTNRSSVPEDAQVGTFVAHVIVKDPDAGLNGQFNCSLEDNAFQLKQTYPEEFHVVTEIKLDRESRAEYSLVIKCTDRGTNPKTTQKSLTIAVDDVNDNPPVFSANMYNADLFENNYLGAFIVKMNATDADLGRNAQITYKLDHKDLAKFEIDSVTGIVKARETLDREEKGEYLLTVTAVDNGHPDQLSSSTSLRVWILDVNDEKPQFTSSVYSLGVLENQEPGTQVGFLDAIDGDKSPYNKHYYYLLPRGSLSDAFEVNRDTGEVTTTRRLDREEHKIYELIAVARDTNGPVLSSTATLSIHVMDLNDNPPQFTFPSADNNTVFMSHKVPLGFIVAQIHADDADLGSNGRVKYQLIQGNNDAVFSIDPTLGVLSINVDLSDQPDNRTWHLHVRATDHGDEPLSTTRVIRVVVKHSLTAGAGHGDKRTMLSGTNFIIVIAVGCISGALIVVLLLVIIILLRKQQVKRNRMQRYNCRVQALQKLAAQEALSGDSTPGGGSVRRGGADGLTDHSGCTGTFPGKINLSHEKSRQWLATLEANAYEVSPLHYLAFLEPALCLSVHPWAVLPAKLAGFVKTQDSLKQSGAALSKRHP</sequence>
<proteinExistence type="predicted"/>
<dbReference type="OMA" id="NDNIPRW"/>
<feature type="signal peptide" evidence="14">
    <location>
        <begin position="1"/>
        <end position="24"/>
    </location>
</feature>
<feature type="domain" description="Cadherin" evidence="15">
    <location>
        <begin position="246"/>
        <end position="353"/>
    </location>
</feature>
<feature type="domain" description="Cadherin" evidence="15">
    <location>
        <begin position="569"/>
        <end position="674"/>
    </location>
</feature>
<feature type="chain" id="PRO_5008788955" description="Cadherin domain-containing protein" evidence="14">
    <location>
        <begin position="25"/>
        <end position="952"/>
    </location>
</feature>
<dbReference type="PROSITE" id="PS50268">
    <property type="entry name" value="CADHERIN_2"/>
    <property type="match status" value="7"/>
</dbReference>
<reference evidence="18" key="1">
    <citation type="submission" date="2012-12" db="EMBL/GenBank/DDBJ databases">
        <authorList>
            <person name="Hellsten U."/>
            <person name="Grimwood J."/>
            <person name="Chapman J.A."/>
            <person name="Shapiro H."/>
            <person name="Aerts A."/>
            <person name="Otillar R.P."/>
            <person name="Terry A.Y."/>
            <person name="Boore J.L."/>
            <person name="Simakov O."/>
            <person name="Marletaz F."/>
            <person name="Cho S.-J."/>
            <person name="Edsinger-Gonzales E."/>
            <person name="Havlak P."/>
            <person name="Kuo D.-H."/>
            <person name="Larsson T."/>
            <person name="Lv J."/>
            <person name="Arendt D."/>
            <person name="Savage R."/>
            <person name="Osoegawa K."/>
            <person name="de Jong P."/>
            <person name="Lindberg D.R."/>
            <person name="Seaver E.C."/>
            <person name="Weisblat D.A."/>
            <person name="Putnam N.H."/>
            <person name="Grigoriev I.V."/>
            <person name="Rokhsar D.S."/>
        </authorList>
    </citation>
    <scope>NUCLEOTIDE SEQUENCE</scope>
    <source>
        <strain evidence="18">I ESC-2004</strain>
    </source>
</reference>
<name>R7VEA3_CAPTE</name>
<keyword evidence="9 13" id="KW-0472">Membrane</keyword>
<dbReference type="PRINTS" id="PR00205">
    <property type="entry name" value="CADHERIN"/>
</dbReference>
<dbReference type="Pfam" id="PF08266">
    <property type="entry name" value="Cadherin_2"/>
    <property type="match status" value="1"/>
</dbReference>
<evidence type="ECO:0000256" key="1">
    <source>
        <dbReference type="ARBA" id="ARBA00004251"/>
    </source>
</evidence>
<feature type="domain" description="Cadherin" evidence="15">
    <location>
        <begin position="134"/>
        <end position="245"/>
    </location>
</feature>
<feature type="domain" description="Cadherin" evidence="15">
    <location>
        <begin position="360"/>
        <end position="463"/>
    </location>
</feature>
<dbReference type="InterPro" id="IPR050174">
    <property type="entry name" value="Protocadherin/Cadherin-CA"/>
</dbReference>
<comment type="subcellular location">
    <subcellularLocation>
        <location evidence="1">Cell membrane</location>
        <topology evidence="1">Single-pass type I membrane protein</topology>
    </subcellularLocation>
</comment>
<dbReference type="GO" id="GO:0005886">
    <property type="term" value="C:plasma membrane"/>
    <property type="evidence" value="ECO:0007669"/>
    <property type="project" value="UniProtKB-SubCell"/>
</dbReference>
<dbReference type="GO" id="GO:0005509">
    <property type="term" value="F:calcium ion binding"/>
    <property type="evidence" value="ECO:0007669"/>
    <property type="project" value="UniProtKB-UniRule"/>
</dbReference>
<dbReference type="SUPFAM" id="SSF49313">
    <property type="entry name" value="Cadherin-like"/>
    <property type="match status" value="6"/>
</dbReference>
<dbReference type="EnsemblMetazoa" id="CapteT195133">
    <property type="protein sequence ID" value="CapteP195133"/>
    <property type="gene ID" value="CapteG195133"/>
</dbReference>
<organism evidence="16">
    <name type="scientific">Capitella teleta</name>
    <name type="common">Polychaete worm</name>
    <dbReference type="NCBI Taxonomy" id="283909"/>
    <lineage>
        <taxon>Eukaryota</taxon>
        <taxon>Metazoa</taxon>
        <taxon>Spiralia</taxon>
        <taxon>Lophotrochozoa</taxon>
        <taxon>Annelida</taxon>
        <taxon>Polychaeta</taxon>
        <taxon>Sedentaria</taxon>
        <taxon>Scolecida</taxon>
        <taxon>Capitellidae</taxon>
        <taxon>Capitella</taxon>
    </lineage>
</organism>
<dbReference type="InterPro" id="IPR015919">
    <property type="entry name" value="Cadherin-like_sf"/>
</dbReference>
<feature type="domain" description="Cadherin" evidence="15">
    <location>
        <begin position="678"/>
        <end position="773"/>
    </location>
</feature>
<evidence type="ECO:0000313" key="16">
    <source>
        <dbReference type="EMBL" id="ELU16902.1"/>
    </source>
</evidence>
<dbReference type="InterPro" id="IPR002126">
    <property type="entry name" value="Cadherin-like_dom"/>
</dbReference>
<dbReference type="FunFam" id="2.60.40.60:FF:000033">
    <property type="entry name" value="FAT atypical cadherin 1"/>
    <property type="match status" value="1"/>
</dbReference>
<reference evidence="16 18" key="2">
    <citation type="journal article" date="2013" name="Nature">
        <title>Insights into bilaterian evolution from three spiralian genomes.</title>
        <authorList>
            <person name="Simakov O."/>
            <person name="Marletaz F."/>
            <person name="Cho S.J."/>
            <person name="Edsinger-Gonzales E."/>
            <person name="Havlak P."/>
            <person name="Hellsten U."/>
            <person name="Kuo D.H."/>
            <person name="Larsson T."/>
            <person name="Lv J."/>
            <person name="Arendt D."/>
            <person name="Savage R."/>
            <person name="Osoegawa K."/>
            <person name="de Jong P."/>
            <person name="Grimwood J."/>
            <person name="Chapman J.A."/>
            <person name="Shapiro H."/>
            <person name="Aerts A."/>
            <person name="Otillar R.P."/>
            <person name="Terry A.Y."/>
            <person name="Boore J.L."/>
            <person name="Grigoriev I.V."/>
            <person name="Lindberg D.R."/>
            <person name="Seaver E.C."/>
            <person name="Weisblat D.A."/>
            <person name="Putnam N.H."/>
            <person name="Rokhsar D.S."/>
        </authorList>
    </citation>
    <scope>NUCLEOTIDE SEQUENCE</scope>
    <source>
        <strain evidence="16 18">I ESC-2004</strain>
    </source>
</reference>
<dbReference type="STRING" id="283909.R7VEA3"/>
<gene>
    <name evidence="16" type="ORF">CAPTEDRAFT_195133</name>
</gene>
<evidence type="ECO:0000256" key="12">
    <source>
        <dbReference type="SAM" id="MobiDB-lite"/>
    </source>
</evidence>
<dbReference type="FunFam" id="2.60.40.60:FF:000092">
    <property type="entry name" value="Protocadherin 8"/>
    <property type="match status" value="1"/>
</dbReference>
<evidence type="ECO:0000256" key="14">
    <source>
        <dbReference type="SAM" id="SignalP"/>
    </source>
</evidence>
<keyword evidence="3 13" id="KW-0812">Transmembrane</keyword>
<evidence type="ECO:0000256" key="5">
    <source>
        <dbReference type="ARBA" id="ARBA00022737"/>
    </source>
</evidence>
<keyword evidence="6 11" id="KW-0106">Calcium</keyword>
<evidence type="ECO:0000256" key="2">
    <source>
        <dbReference type="ARBA" id="ARBA00022475"/>
    </source>
</evidence>
<evidence type="ECO:0000256" key="8">
    <source>
        <dbReference type="ARBA" id="ARBA00022989"/>
    </source>
</evidence>
<dbReference type="PROSITE" id="PS00232">
    <property type="entry name" value="CADHERIN_1"/>
    <property type="match status" value="3"/>
</dbReference>
<dbReference type="SMART" id="SM00112">
    <property type="entry name" value="CA"/>
    <property type="match status" value="7"/>
</dbReference>
<dbReference type="AlphaFoldDB" id="R7VEA3"/>
<dbReference type="PANTHER" id="PTHR24028:SF146">
    <property type="entry name" value="CADHERIN 96CB, ISOFORM D-RELATED"/>
    <property type="match status" value="1"/>
</dbReference>
<evidence type="ECO:0000256" key="9">
    <source>
        <dbReference type="ARBA" id="ARBA00023136"/>
    </source>
</evidence>
<dbReference type="EMBL" id="AMQN01004191">
    <property type="status" value="NOT_ANNOTATED_CDS"/>
    <property type="molecule type" value="Genomic_DNA"/>
</dbReference>
<evidence type="ECO:0000313" key="17">
    <source>
        <dbReference type="EnsemblMetazoa" id="CapteP195133"/>
    </source>
</evidence>
<dbReference type="HOGENOM" id="CLU_006480_5_1_1"/>
<dbReference type="GO" id="GO:0007163">
    <property type="term" value="P:establishment or maintenance of cell polarity"/>
    <property type="evidence" value="ECO:0007669"/>
    <property type="project" value="UniProtKB-ARBA"/>
</dbReference>
<accession>R7VEA3</accession>